<dbReference type="OrthoDB" id="3356781at2759"/>
<dbReference type="AlphaFoldDB" id="G0S573"/>
<feature type="compositionally biased region" description="Acidic residues" evidence="11">
    <location>
        <begin position="212"/>
        <end position="229"/>
    </location>
</feature>
<gene>
    <name evidence="13" type="ORF">CTHT_0032490</name>
</gene>
<keyword evidence="14" id="KW-1185">Reference proteome</keyword>
<feature type="compositionally biased region" description="Basic and acidic residues" evidence="11">
    <location>
        <begin position="235"/>
        <end position="244"/>
    </location>
</feature>
<dbReference type="Pfam" id="PF01479">
    <property type="entry name" value="S4"/>
    <property type="match status" value="1"/>
</dbReference>
<organism evidence="14">
    <name type="scientific">Chaetomium thermophilum (strain DSM 1495 / CBS 144.50 / IMI 039719)</name>
    <name type="common">Thermochaetoides thermophila</name>
    <dbReference type="NCBI Taxonomy" id="759272"/>
    <lineage>
        <taxon>Eukaryota</taxon>
        <taxon>Fungi</taxon>
        <taxon>Dikarya</taxon>
        <taxon>Ascomycota</taxon>
        <taxon>Pezizomycotina</taxon>
        <taxon>Sordariomycetes</taxon>
        <taxon>Sordariomycetidae</taxon>
        <taxon>Sordariales</taxon>
        <taxon>Chaetomiaceae</taxon>
        <taxon>Thermochaetoides</taxon>
    </lineage>
</organism>
<dbReference type="PANTHER" id="PTHR11831">
    <property type="entry name" value="30S 40S RIBOSOMAL PROTEIN"/>
    <property type="match status" value="1"/>
</dbReference>
<evidence type="ECO:0000256" key="2">
    <source>
        <dbReference type="ARBA" id="ARBA00007465"/>
    </source>
</evidence>
<evidence type="ECO:0000256" key="3">
    <source>
        <dbReference type="ARBA" id="ARBA00022730"/>
    </source>
</evidence>
<feature type="domain" description="RNA-binding S4" evidence="12">
    <location>
        <begin position="130"/>
        <end position="190"/>
    </location>
</feature>
<dbReference type="KEGG" id="cthr:CTHT_0032490"/>
<dbReference type="GO" id="GO:0003735">
    <property type="term" value="F:structural constituent of ribosome"/>
    <property type="evidence" value="ECO:0007669"/>
    <property type="project" value="TreeGrafter"/>
</dbReference>
<dbReference type="Proteomes" id="UP000008066">
    <property type="component" value="Unassembled WGS sequence"/>
</dbReference>
<comment type="similarity">
    <text evidence="2">Belongs to the universal ribosomal protein uS4 family.</text>
</comment>
<evidence type="ECO:0000313" key="14">
    <source>
        <dbReference type="Proteomes" id="UP000008066"/>
    </source>
</evidence>
<feature type="compositionally biased region" description="Low complexity" evidence="11">
    <location>
        <begin position="341"/>
        <end position="383"/>
    </location>
</feature>
<dbReference type="RefSeq" id="XP_006693688.1">
    <property type="nucleotide sequence ID" value="XM_006693625.1"/>
</dbReference>
<dbReference type="STRING" id="759272.G0S573"/>
<evidence type="ECO:0000256" key="11">
    <source>
        <dbReference type="SAM" id="MobiDB-lite"/>
    </source>
</evidence>
<dbReference type="PANTHER" id="PTHR11831:SF4">
    <property type="entry name" value="SMALL RIBOSOMAL SUBUNIT PROTEIN US4M"/>
    <property type="match status" value="1"/>
</dbReference>
<dbReference type="SMART" id="SM00363">
    <property type="entry name" value="S4"/>
    <property type="match status" value="1"/>
</dbReference>
<dbReference type="GO" id="GO:0042274">
    <property type="term" value="P:ribosomal small subunit biogenesis"/>
    <property type="evidence" value="ECO:0007669"/>
    <property type="project" value="TreeGrafter"/>
</dbReference>
<keyword evidence="6" id="KW-0496">Mitochondrion</keyword>
<dbReference type="OMA" id="GDMFQVE"/>
<dbReference type="GeneID" id="18257287"/>
<dbReference type="CDD" id="cd00165">
    <property type="entry name" value="S4"/>
    <property type="match status" value="1"/>
</dbReference>
<evidence type="ECO:0000256" key="5">
    <source>
        <dbReference type="ARBA" id="ARBA00022980"/>
    </source>
</evidence>
<proteinExistence type="inferred from homology"/>
<dbReference type="SUPFAM" id="SSF55174">
    <property type="entry name" value="Alpha-L RNA-binding motif"/>
    <property type="match status" value="1"/>
</dbReference>
<accession>G0S573</accession>
<keyword evidence="4 10" id="KW-0694">RNA-binding</keyword>
<evidence type="ECO:0000256" key="8">
    <source>
        <dbReference type="ARBA" id="ARBA00037226"/>
    </source>
</evidence>
<sequence>MKQRRLMRFHGLRRPRVRQTWNKYNLYNLARLRTPSLNSKTFFQQKWIAKSLTRGYHGEHIKEHQWERMFSRRLLSAVNMDPRYMARYDGSEQGAGRGSGLKGMTDKIKNPGNLNLPTPYMQMTFAPQERRLDIAIFRACFASSARQARQFVLHGAVTVNGKRMRHPQYLLNPGDMFQVNIERVMTATGKPKPYHQAREAEQLMGGSKSAEGEEGEGEEAESKEEEIPAEAESTPEDREARRKEHLQKLADLKKRTKAIIEDKATAKQKKQLRGFIKELNKAIQQAASKKDLREASELQRVEAGLAELFDTLSLTPAERHAKEREKAAAEAKEDSSEEVTESASTEPAAAESSPAPSSELVTPSTTSEPAQQSSSPSQTTSKSTADEPLDLSSLEKKILARLLREERENPYDPTKPYKTPWEPKPWMSPFVFIPRYLEVNQRICAAVYLRHPVARPGRSEVPSPFSNTLAQLAFNWYLKRR</sequence>
<keyword evidence="3" id="KW-0699">rRNA-binding</keyword>
<evidence type="ECO:0000256" key="6">
    <source>
        <dbReference type="ARBA" id="ARBA00023128"/>
    </source>
</evidence>
<comment type="function">
    <text evidence="8">Component of the mitochondrial ribosome (mitoribosome), a dedicated translation machinery responsible for the synthesis of mitochondrial genome-encoded proteins, including at least some of the essential transmembrane subunits of the mitochondrial respiratory chain. The mitoribosomes are attached to the mitochondrial inner membrane and translation products are cotranslationally integrated into the membrane.</text>
</comment>
<protein>
    <recommendedName>
        <fullName evidence="9">Small ribosomal subunit protein uS4m</fullName>
    </recommendedName>
</protein>
<reference evidence="13 14" key="1">
    <citation type="journal article" date="2011" name="Cell">
        <title>Insight into structure and assembly of the nuclear pore complex by utilizing the genome of a eukaryotic thermophile.</title>
        <authorList>
            <person name="Amlacher S."/>
            <person name="Sarges P."/>
            <person name="Flemming D."/>
            <person name="van Noort V."/>
            <person name="Kunze R."/>
            <person name="Devos D.P."/>
            <person name="Arumugam M."/>
            <person name="Bork P."/>
            <person name="Hurt E."/>
        </authorList>
    </citation>
    <scope>NUCLEOTIDE SEQUENCE [LARGE SCALE GENOMIC DNA]</scope>
    <source>
        <strain evidence="14">DSM 1495 / CBS 144.50 / IMI 039719</strain>
    </source>
</reference>
<keyword evidence="7" id="KW-0687">Ribonucleoprotein</keyword>
<name>G0S573_CHATD</name>
<feature type="region of interest" description="Disordered" evidence="11">
    <location>
        <begin position="311"/>
        <end position="390"/>
    </location>
</feature>
<evidence type="ECO:0000256" key="7">
    <source>
        <dbReference type="ARBA" id="ARBA00023274"/>
    </source>
</evidence>
<dbReference type="InterPro" id="IPR002942">
    <property type="entry name" value="S4_RNA-bd"/>
</dbReference>
<comment type="subcellular location">
    <subcellularLocation>
        <location evidence="1">Mitochondrion</location>
    </subcellularLocation>
</comment>
<dbReference type="GO" id="GO:0019843">
    <property type="term" value="F:rRNA binding"/>
    <property type="evidence" value="ECO:0007669"/>
    <property type="project" value="UniProtKB-KW"/>
</dbReference>
<evidence type="ECO:0000256" key="1">
    <source>
        <dbReference type="ARBA" id="ARBA00004173"/>
    </source>
</evidence>
<dbReference type="InterPro" id="IPR022801">
    <property type="entry name" value="Ribosomal_uS4"/>
</dbReference>
<dbReference type="eggNOG" id="ENOG502QTS9">
    <property type="taxonomic scope" value="Eukaryota"/>
</dbReference>
<dbReference type="InterPro" id="IPR036986">
    <property type="entry name" value="S4_RNA-bd_sf"/>
</dbReference>
<dbReference type="FunFam" id="3.10.290.10:FF:000025">
    <property type="entry name" value="30S ribosomal subunit S4"/>
    <property type="match status" value="1"/>
</dbReference>
<evidence type="ECO:0000256" key="10">
    <source>
        <dbReference type="PROSITE-ProRule" id="PRU00182"/>
    </source>
</evidence>
<feature type="region of interest" description="Disordered" evidence="11">
    <location>
        <begin position="202"/>
        <end position="244"/>
    </location>
</feature>
<dbReference type="Gene3D" id="3.10.290.10">
    <property type="entry name" value="RNA-binding S4 domain"/>
    <property type="match status" value="1"/>
</dbReference>
<dbReference type="PROSITE" id="PS50889">
    <property type="entry name" value="S4"/>
    <property type="match status" value="1"/>
</dbReference>
<dbReference type="HOGENOM" id="CLU_026386_1_0_1"/>
<dbReference type="EMBL" id="GL988041">
    <property type="protein sequence ID" value="EGS21392.1"/>
    <property type="molecule type" value="Genomic_DNA"/>
</dbReference>
<evidence type="ECO:0000259" key="12">
    <source>
        <dbReference type="SMART" id="SM00363"/>
    </source>
</evidence>
<evidence type="ECO:0000256" key="9">
    <source>
        <dbReference type="ARBA" id="ARBA00071419"/>
    </source>
</evidence>
<feature type="compositionally biased region" description="Basic and acidic residues" evidence="11">
    <location>
        <begin position="317"/>
        <end position="334"/>
    </location>
</feature>
<evidence type="ECO:0000256" key="4">
    <source>
        <dbReference type="ARBA" id="ARBA00022884"/>
    </source>
</evidence>
<dbReference type="GO" id="GO:0005763">
    <property type="term" value="C:mitochondrial small ribosomal subunit"/>
    <property type="evidence" value="ECO:0007669"/>
    <property type="project" value="TreeGrafter"/>
</dbReference>
<evidence type="ECO:0000313" key="13">
    <source>
        <dbReference type="EMBL" id="EGS21392.1"/>
    </source>
</evidence>
<keyword evidence="5" id="KW-0689">Ribosomal protein</keyword>